<dbReference type="InterPro" id="IPR008978">
    <property type="entry name" value="HSP20-like_chaperone"/>
</dbReference>
<keyword evidence="1 6" id="KW-0346">Stress response</keyword>
<protein>
    <submittedName>
        <fullName evidence="6">Heat shock protein 16</fullName>
    </submittedName>
</protein>
<comment type="similarity">
    <text evidence="2 3">Belongs to the small heat shock protein (HSP20) family.</text>
</comment>
<feature type="region of interest" description="Disordered" evidence="4">
    <location>
        <begin position="73"/>
        <end position="219"/>
    </location>
</feature>
<reference evidence="6 7" key="1">
    <citation type="journal article" date="2020" name="Phytopathology">
        <title>Genome Sequence Resources of Colletotrichum truncatum, C. plurivorum, C. musicola, and C. sojae: Four Species Pathogenic to Soybean (Glycine max).</title>
        <authorList>
            <person name="Rogerio F."/>
            <person name="Boufleur T.R."/>
            <person name="Ciampi-Guillardi M."/>
            <person name="Sukno S.A."/>
            <person name="Thon M.R."/>
            <person name="Massola Junior N.S."/>
            <person name="Baroncelli R."/>
        </authorList>
    </citation>
    <scope>NUCLEOTIDE SEQUENCE [LARGE SCALE GENOMIC DNA]</scope>
    <source>
        <strain evidence="6 7">LFN0009</strain>
    </source>
</reference>
<evidence type="ECO:0000313" key="7">
    <source>
        <dbReference type="Proteomes" id="UP000652219"/>
    </source>
</evidence>
<name>A0A8H6JJ68_9PEZI</name>
<evidence type="ECO:0000256" key="1">
    <source>
        <dbReference type="ARBA" id="ARBA00023016"/>
    </source>
</evidence>
<dbReference type="EMBL" id="WIGN01000048">
    <property type="protein sequence ID" value="KAF6813922.1"/>
    <property type="molecule type" value="Genomic_DNA"/>
</dbReference>
<feature type="compositionally biased region" description="Basic and acidic residues" evidence="4">
    <location>
        <begin position="118"/>
        <end position="152"/>
    </location>
</feature>
<dbReference type="InterPro" id="IPR002068">
    <property type="entry name" value="A-crystallin/Hsp20_dom"/>
</dbReference>
<evidence type="ECO:0000256" key="4">
    <source>
        <dbReference type="SAM" id="MobiDB-lite"/>
    </source>
</evidence>
<organism evidence="6 7">
    <name type="scientific">Colletotrichum sojae</name>
    <dbReference type="NCBI Taxonomy" id="2175907"/>
    <lineage>
        <taxon>Eukaryota</taxon>
        <taxon>Fungi</taxon>
        <taxon>Dikarya</taxon>
        <taxon>Ascomycota</taxon>
        <taxon>Pezizomycotina</taxon>
        <taxon>Sordariomycetes</taxon>
        <taxon>Hypocreomycetidae</taxon>
        <taxon>Glomerellales</taxon>
        <taxon>Glomerellaceae</taxon>
        <taxon>Colletotrichum</taxon>
        <taxon>Colletotrichum orchidearum species complex</taxon>
    </lineage>
</organism>
<evidence type="ECO:0000313" key="6">
    <source>
        <dbReference type="EMBL" id="KAF6813922.1"/>
    </source>
</evidence>
<dbReference type="Pfam" id="PF00011">
    <property type="entry name" value="HSP20"/>
    <property type="match status" value="1"/>
</dbReference>
<accession>A0A8H6JJ68</accession>
<feature type="region of interest" description="Disordered" evidence="4">
    <location>
        <begin position="1"/>
        <end position="40"/>
    </location>
</feature>
<dbReference type="Gene3D" id="2.60.40.790">
    <property type="match status" value="1"/>
</dbReference>
<sequence length="384" mass="41056">MSWAGPNGNNNPFPRPNGPQPFWSWVHSLDSNARPGAGVDHSSNPWVNLPAGFPFHGTEFGFGNGPGGWGAYGSFGDPSRRNGPHARRGGGRCGSRGRHHPRHSRHGMSDPEASAEEQPMRDAAEADLSDKEKDDSPDTMRDAPDDGPEHPFAHGRRGHGRFPRGGGGPDPWRHHHGHRGHRGPHGPPPPPFGAAPPPPPYGQHGPGGPPPPQPFDFSGFLNQWAEHPLAQHIRDWATRFGANNAANARGGAAAAEDEDSSFTPPVDVFATETAYVLHFALPGARKEDIGVDWDADAGHLRVAGVVYRPGDEAFLASMASGERRVGMFSRSVPLPPAGVAANAARGGEEIDAQGITARMEDGVLVVTVPKLEKEWTEIHKVDIE</sequence>
<gene>
    <name evidence="6" type="ORF">CSOJ01_04328</name>
</gene>
<keyword evidence="7" id="KW-1185">Reference proteome</keyword>
<dbReference type="Proteomes" id="UP000652219">
    <property type="component" value="Unassembled WGS sequence"/>
</dbReference>
<dbReference type="InterPro" id="IPR031107">
    <property type="entry name" value="Small_HSP"/>
</dbReference>
<dbReference type="PANTHER" id="PTHR11527">
    <property type="entry name" value="HEAT-SHOCK PROTEIN 20 FAMILY MEMBER"/>
    <property type="match status" value="1"/>
</dbReference>
<evidence type="ECO:0000256" key="3">
    <source>
        <dbReference type="RuleBase" id="RU003616"/>
    </source>
</evidence>
<evidence type="ECO:0000256" key="2">
    <source>
        <dbReference type="PROSITE-ProRule" id="PRU00285"/>
    </source>
</evidence>
<feature type="compositionally biased region" description="Pro residues" evidence="4">
    <location>
        <begin position="185"/>
        <end position="214"/>
    </location>
</feature>
<proteinExistence type="inferred from homology"/>
<dbReference type="SUPFAM" id="SSF49764">
    <property type="entry name" value="HSP20-like chaperones"/>
    <property type="match status" value="1"/>
</dbReference>
<dbReference type="PROSITE" id="PS01031">
    <property type="entry name" value="SHSP"/>
    <property type="match status" value="1"/>
</dbReference>
<comment type="caution">
    <text evidence="6">The sequence shown here is derived from an EMBL/GenBank/DDBJ whole genome shotgun (WGS) entry which is preliminary data.</text>
</comment>
<dbReference type="CDD" id="cd06464">
    <property type="entry name" value="ACD_sHsps-like"/>
    <property type="match status" value="1"/>
</dbReference>
<evidence type="ECO:0000259" key="5">
    <source>
        <dbReference type="PROSITE" id="PS01031"/>
    </source>
</evidence>
<dbReference type="AlphaFoldDB" id="A0A8H6JJ68"/>
<feature type="compositionally biased region" description="Basic residues" evidence="4">
    <location>
        <begin position="82"/>
        <end position="106"/>
    </location>
</feature>
<feature type="compositionally biased region" description="Basic residues" evidence="4">
    <location>
        <begin position="153"/>
        <end position="162"/>
    </location>
</feature>
<feature type="compositionally biased region" description="Low complexity" evidence="4">
    <location>
        <begin position="1"/>
        <end position="12"/>
    </location>
</feature>
<feature type="compositionally biased region" description="Basic residues" evidence="4">
    <location>
        <begin position="173"/>
        <end position="184"/>
    </location>
</feature>
<feature type="domain" description="SHSP" evidence="5">
    <location>
        <begin position="257"/>
        <end position="384"/>
    </location>
</feature>